<dbReference type="RefSeq" id="WP_077027734.1">
    <property type="nucleotide sequence ID" value="NZ_CP017641.1"/>
</dbReference>
<dbReference type="CDD" id="cd00093">
    <property type="entry name" value="HTH_XRE"/>
    <property type="match status" value="1"/>
</dbReference>
<dbReference type="OrthoDB" id="9781521at2"/>
<dbReference type="Gene3D" id="2.60.120.10">
    <property type="entry name" value="Jelly Rolls"/>
    <property type="match status" value="1"/>
</dbReference>
<dbReference type="InterPro" id="IPR014710">
    <property type="entry name" value="RmlC-like_jellyroll"/>
</dbReference>
<keyword evidence="1" id="KW-0238">DNA-binding</keyword>
<keyword evidence="4" id="KW-1185">Reference proteome</keyword>
<dbReference type="CDD" id="cd02209">
    <property type="entry name" value="cupin_XRE_C"/>
    <property type="match status" value="1"/>
</dbReference>
<dbReference type="SUPFAM" id="SSF47413">
    <property type="entry name" value="lambda repressor-like DNA-binding domains"/>
    <property type="match status" value="1"/>
</dbReference>
<dbReference type="InterPro" id="IPR001387">
    <property type="entry name" value="Cro/C1-type_HTH"/>
</dbReference>
<dbReference type="AlphaFoldDB" id="A0A1P8WRV1"/>
<evidence type="ECO:0000313" key="4">
    <source>
        <dbReference type="Proteomes" id="UP000187735"/>
    </source>
</evidence>
<dbReference type="InterPro" id="IPR050807">
    <property type="entry name" value="TransReg_Diox_bact_type"/>
</dbReference>
<dbReference type="EMBL" id="CP017641">
    <property type="protein sequence ID" value="APZ96758.1"/>
    <property type="molecule type" value="Genomic_DNA"/>
</dbReference>
<proteinExistence type="predicted"/>
<dbReference type="GO" id="GO:0005829">
    <property type="term" value="C:cytosol"/>
    <property type="evidence" value="ECO:0007669"/>
    <property type="project" value="TreeGrafter"/>
</dbReference>
<dbReference type="Proteomes" id="UP000187735">
    <property type="component" value="Chromosome"/>
</dbReference>
<accession>A0A1P8WRV1</accession>
<gene>
    <name evidence="3" type="primary">sinR</name>
    <name evidence="3" type="ORF">Fuma_06432</name>
</gene>
<name>A0A1P8WRV1_9PLAN</name>
<dbReference type="KEGG" id="fmr:Fuma_06432"/>
<dbReference type="PANTHER" id="PTHR46797:SF1">
    <property type="entry name" value="METHYLPHOSPHONATE SYNTHASE"/>
    <property type="match status" value="1"/>
</dbReference>
<dbReference type="Pfam" id="PF01381">
    <property type="entry name" value="HTH_3"/>
    <property type="match status" value="1"/>
</dbReference>
<sequence length="197" mass="21811">MSKAKPSAPDVSAEDVSRNVCQRIRQLRQDSGWSLDVLSQASGVSRSMLSQIEREQANPTLAVTVKIASAFGMSVGDLVEQSHTVPNIRVIRADDRTHMFREDDDCSIRTLSPLNLEKDVEFYEVRLAVGGELKSAAHFEGTREFLTVQKGNVQVTSAEESSDLQKGDSGSYRADVPHVLRNMGRSEAIIFLVVIYR</sequence>
<dbReference type="SUPFAM" id="SSF51182">
    <property type="entry name" value="RmlC-like cupins"/>
    <property type="match status" value="1"/>
</dbReference>
<feature type="domain" description="HTH cro/C1-type" evidence="2">
    <location>
        <begin position="24"/>
        <end position="78"/>
    </location>
</feature>
<protein>
    <submittedName>
        <fullName evidence="3">HTH-type transcriptional regulator SinR</fullName>
    </submittedName>
</protein>
<dbReference type="Gene3D" id="1.10.260.40">
    <property type="entry name" value="lambda repressor-like DNA-binding domains"/>
    <property type="match status" value="1"/>
</dbReference>
<dbReference type="InterPro" id="IPR013096">
    <property type="entry name" value="Cupin_2"/>
</dbReference>
<dbReference type="SMART" id="SM00530">
    <property type="entry name" value="HTH_XRE"/>
    <property type="match status" value="1"/>
</dbReference>
<dbReference type="PANTHER" id="PTHR46797">
    <property type="entry name" value="HTH-TYPE TRANSCRIPTIONAL REGULATOR"/>
    <property type="match status" value="1"/>
</dbReference>
<dbReference type="InterPro" id="IPR011051">
    <property type="entry name" value="RmlC_Cupin_sf"/>
</dbReference>
<organism evidence="3 4">
    <name type="scientific">Fuerstiella marisgermanici</name>
    <dbReference type="NCBI Taxonomy" id="1891926"/>
    <lineage>
        <taxon>Bacteria</taxon>
        <taxon>Pseudomonadati</taxon>
        <taxon>Planctomycetota</taxon>
        <taxon>Planctomycetia</taxon>
        <taxon>Planctomycetales</taxon>
        <taxon>Planctomycetaceae</taxon>
        <taxon>Fuerstiella</taxon>
    </lineage>
</organism>
<dbReference type="PROSITE" id="PS50943">
    <property type="entry name" value="HTH_CROC1"/>
    <property type="match status" value="1"/>
</dbReference>
<dbReference type="InterPro" id="IPR010982">
    <property type="entry name" value="Lambda_DNA-bd_dom_sf"/>
</dbReference>
<dbReference type="STRING" id="1891926.Fuma_06432"/>
<dbReference type="Pfam" id="PF07883">
    <property type="entry name" value="Cupin_2"/>
    <property type="match status" value="1"/>
</dbReference>
<dbReference type="GO" id="GO:0003677">
    <property type="term" value="F:DNA binding"/>
    <property type="evidence" value="ECO:0007669"/>
    <property type="project" value="UniProtKB-KW"/>
</dbReference>
<evidence type="ECO:0000256" key="1">
    <source>
        <dbReference type="ARBA" id="ARBA00023125"/>
    </source>
</evidence>
<evidence type="ECO:0000313" key="3">
    <source>
        <dbReference type="EMBL" id="APZ96758.1"/>
    </source>
</evidence>
<reference evidence="3 4" key="1">
    <citation type="journal article" date="2016" name="Front. Microbiol.">
        <title>Fuerstia marisgermanicae gen. nov., sp. nov., an Unusual Member of the Phylum Planctomycetes from the German Wadden Sea.</title>
        <authorList>
            <person name="Kohn T."/>
            <person name="Heuer A."/>
            <person name="Jogler M."/>
            <person name="Vollmers J."/>
            <person name="Boedeker C."/>
            <person name="Bunk B."/>
            <person name="Rast P."/>
            <person name="Borchert D."/>
            <person name="Glockner I."/>
            <person name="Freese H.M."/>
            <person name="Klenk H.P."/>
            <person name="Overmann J."/>
            <person name="Kaster A.K."/>
            <person name="Rohde M."/>
            <person name="Wiegand S."/>
            <person name="Jogler C."/>
        </authorList>
    </citation>
    <scope>NUCLEOTIDE SEQUENCE [LARGE SCALE GENOMIC DNA]</scope>
    <source>
        <strain evidence="3 4">NH11</strain>
    </source>
</reference>
<dbReference type="GO" id="GO:0003700">
    <property type="term" value="F:DNA-binding transcription factor activity"/>
    <property type="evidence" value="ECO:0007669"/>
    <property type="project" value="TreeGrafter"/>
</dbReference>
<evidence type="ECO:0000259" key="2">
    <source>
        <dbReference type="PROSITE" id="PS50943"/>
    </source>
</evidence>